<reference evidence="2 3" key="1">
    <citation type="submission" date="2017-07" db="EMBL/GenBank/DDBJ databases">
        <title>Phenotypical and genomic characterization of a clinical isolate of Shewanella bicestrii sp. nov. producing an extended-spectrum beta-lactamase and a new oxacillinase variant.</title>
        <authorList>
            <person name="Jousset A.B."/>
            <person name="Bonnin R.A."/>
            <person name="Girlich D."/>
            <person name="Dabos L."/>
            <person name="Potron A."/>
            <person name="Dortet L."/>
            <person name="Glaser P."/>
            <person name="Naas T."/>
        </authorList>
    </citation>
    <scope>NUCLEOTIDE SEQUENCE [LARGE SCALE GENOMIC DNA]</scope>
    <source>
        <strain evidence="2 3">JAB-1</strain>
    </source>
</reference>
<feature type="chain" id="PRO_5013324632" evidence="1">
    <location>
        <begin position="27"/>
        <end position="348"/>
    </location>
</feature>
<evidence type="ECO:0000313" key="2">
    <source>
        <dbReference type="EMBL" id="ASK68178.1"/>
    </source>
</evidence>
<proteinExistence type="predicted"/>
<keyword evidence="1" id="KW-0732">Signal</keyword>
<evidence type="ECO:0000256" key="1">
    <source>
        <dbReference type="SAM" id="SignalP"/>
    </source>
</evidence>
<dbReference type="KEGG" id="sbj:CF168_04435"/>
<dbReference type="Proteomes" id="UP000198367">
    <property type="component" value="Chromosome"/>
</dbReference>
<gene>
    <name evidence="2" type="ORF">CF168_04435</name>
</gene>
<keyword evidence="3" id="KW-1185">Reference proteome</keyword>
<dbReference type="AlphaFoldDB" id="A0A220UJ22"/>
<name>A0A220UJ22_9GAMM</name>
<organism evidence="2 3">
    <name type="scientific">Shewanella bicestrii</name>
    <dbReference type="NCBI Taxonomy" id="2018305"/>
    <lineage>
        <taxon>Bacteria</taxon>
        <taxon>Pseudomonadati</taxon>
        <taxon>Pseudomonadota</taxon>
        <taxon>Gammaproteobacteria</taxon>
        <taxon>Alteromonadales</taxon>
        <taxon>Shewanellaceae</taxon>
        <taxon>Shewanella</taxon>
    </lineage>
</organism>
<dbReference type="RefSeq" id="WP_089067111.1">
    <property type="nucleotide sequence ID" value="NZ_CP022358.1"/>
</dbReference>
<protein>
    <submittedName>
        <fullName evidence="2">Uncharacterized protein</fullName>
    </submittedName>
</protein>
<evidence type="ECO:0000313" key="3">
    <source>
        <dbReference type="Proteomes" id="UP000198367"/>
    </source>
</evidence>
<sequence length="348" mass="39428">MNTRKLLTLLSSSLLFATTLPLSTFAADELSGIWQGTLGKSSVRVCFNQYGSGSYYYQRYLIPIQLELQNGIWKEENNTGNWQFDSATAQQLGGHWFKDNSGKSLPIKLERQLSPDNQDDCSADAYNLPLETKPSLSRGKWQAFQTIEYRPLTYGTEVGIEFNGPQKGIPAINQWLEKKLTDDEQLAQTFDTRRRMLSQMGHFVADETYAEPIFLNQHWLSVRLYRWAAGFGANGISQEFVSFSLADGKPFHPWQWFIADKPSQTLPESMSYQLPPALKEKLFANAVPDAECPNADGSGYFQLTLEANGIKFWEMPRGDGCEQEFTLTPQEAMPFATPWGQTQLKLLE</sequence>
<accession>A0A220UJ22</accession>
<feature type="signal peptide" evidence="1">
    <location>
        <begin position="1"/>
        <end position="26"/>
    </location>
</feature>
<dbReference type="EMBL" id="CP022358">
    <property type="protein sequence ID" value="ASK68178.1"/>
    <property type="molecule type" value="Genomic_DNA"/>
</dbReference>